<dbReference type="InterPro" id="IPR043504">
    <property type="entry name" value="Peptidase_S1_PA_chymotrypsin"/>
</dbReference>
<evidence type="ECO:0000256" key="6">
    <source>
        <dbReference type="SAM" id="Phobius"/>
    </source>
</evidence>
<dbReference type="PANTHER" id="PTHR24276:SF98">
    <property type="entry name" value="FI18310P1-RELATED"/>
    <property type="match status" value="1"/>
</dbReference>
<dbReference type="PROSITE" id="PS50240">
    <property type="entry name" value="TRYPSIN_DOM"/>
    <property type="match status" value="1"/>
</dbReference>
<dbReference type="CDD" id="cd00190">
    <property type="entry name" value="Tryp_SPc"/>
    <property type="match status" value="1"/>
</dbReference>
<keyword evidence="4" id="KW-0325">Glycoprotein</keyword>
<evidence type="ECO:0000256" key="2">
    <source>
        <dbReference type="ARBA" id="ARBA00023026"/>
    </source>
</evidence>
<organism evidence="8">
    <name type="scientific">Pseudo-nitzschia australis</name>
    <dbReference type="NCBI Taxonomy" id="44445"/>
    <lineage>
        <taxon>Eukaryota</taxon>
        <taxon>Sar</taxon>
        <taxon>Stramenopiles</taxon>
        <taxon>Ochrophyta</taxon>
        <taxon>Bacillariophyta</taxon>
        <taxon>Bacillariophyceae</taxon>
        <taxon>Bacillariophycidae</taxon>
        <taxon>Bacillariales</taxon>
        <taxon>Bacillariaceae</taxon>
        <taxon>Pseudo-nitzschia</taxon>
    </lineage>
</organism>
<dbReference type="SMART" id="SM00020">
    <property type="entry name" value="Tryp_SPc"/>
    <property type="match status" value="1"/>
</dbReference>
<feature type="domain" description="Peptidase S1" evidence="7">
    <location>
        <begin position="192"/>
        <end position="484"/>
    </location>
</feature>
<feature type="transmembrane region" description="Helical" evidence="6">
    <location>
        <begin position="20"/>
        <end position="41"/>
    </location>
</feature>
<accession>A0A7S4AAV9</accession>
<dbReference type="Pfam" id="PF00089">
    <property type="entry name" value="Trypsin"/>
    <property type="match status" value="1"/>
</dbReference>
<evidence type="ECO:0000256" key="1">
    <source>
        <dbReference type="ARBA" id="ARBA00007664"/>
    </source>
</evidence>
<evidence type="ECO:0000259" key="7">
    <source>
        <dbReference type="PROSITE" id="PS50240"/>
    </source>
</evidence>
<keyword evidence="6" id="KW-1133">Transmembrane helix</keyword>
<feature type="region of interest" description="Disordered" evidence="5">
    <location>
        <begin position="616"/>
        <end position="636"/>
    </location>
</feature>
<keyword evidence="3" id="KW-1015">Disulfide bond</keyword>
<dbReference type="AlphaFoldDB" id="A0A7S4AAV9"/>
<feature type="region of interest" description="Disordered" evidence="5">
    <location>
        <begin position="569"/>
        <end position="590"/>
    </location>
</feature>
<dbReference type="EMBL" id="HBIX01002621">
    <property type="protein sequence ID" value="CAE0709252.1"/>
    <property type="molecule type" value="Transcribed_RNA"/>
</dbReference>
<dbReference type="InterPro" id="IPR009003">
    <property type="entry name" value="Peptidase_S1_PA"/>
</dbReference>
<dbReference type="InterPro" id="IPR018114">
    <property type="entry name" value="TRYPSIN_HIS"/>
</dbReference>
<evidence type="ECO:0000256" key="4">
    <source>
        <dbReference type="ARBA" id="ARBA00023180"/>
    </source>
</evidence>
<comment type="similarity">
    <text evidence="1">Belongs to the peptidase S1 family.</text>
</comment>
<dbReference type="FunFam" id="2.40.10.10:FF:000002">
    <property type="entry name" value="Transmembrane protease serine"/>
    <property type="match status" value="1"/>
</dbReference>
<dbReference type="InterPro" id="IPR050430">
    <property type="entry name" value="Peptidase_S1"/>
</dbReference>
<feature type="region of interest" description="Disordered" evidence="5">
    <location>
        <begin position="167"/>
        <end position="189"/>
    </location>
</feature>
<dbReference type="SUPFAM" id="SSF50494">
    <property type="entry name" value="Trypsin-like serine proteases"/>
    <property type="match status" value="1"/>
</dbReference>
<sequence>MALEYRRTDRRRRQACPLRLQQGLITTVTAIAIVFVAASVGSAAATSSSTNEDHGTHRSRTNTRSGVVVHEEDPIDFGVDVAGNSGVRTRSRKRQLTSGATIDANTNANTLRAGGDDAEVNPLYSFPIYNFPSPWDETPILEMDSSLHDSNINSDINSNINDALSSHVASDGNKNGIDDNNNEDFPDSKPRIVGGTEDSDLDSFVMHLRYVEDDAMWKFAGCGGTLISPCHILTAAHCMTGDRAGRTKAVYVNAWRPFGRNSDEITGKTKPYHISLIDREKTFLHPNFNNSGNLNDVAVLTMTRCIPENRTELFEVMEVADDAFWHERYTELVIPYKDWNEDWNVVPDTATISDDLADAKTRVAGFGQLSANEFGVPPALQSVDVSLINRDDCEAKYNSNFPFYNSNSDAQLIKPDMYCASAMAGGKDACLGDSGGPNYFTDPWTSKRTQLGVVSWGIGCAQEGYPGVYTSVAYHYDFIKTSVCGDERLATRNDGTLVVNMDMDVNSNVNVNADITSGADADDPLLTSPLKLCSSNKLPSFNNPEGGLPPEKIIIGNNLNEVNVKDEDLTGLEEEEEQEEEEALPPTCSSKNDNCNQFDSECCGNLICSKRDKVCKNPSRETKGKNQGRFGGSASTELEARYAEEGLWVRRRNSSSRRSLRKRQ</sequence>
<feature type="compositionally biased region" description="Acidic residues" evidence="5">
    <location>
        <begin position="569"/>
        <end position="583"/>
    </location>
</feature>
<feature type="region of interest" description="Disordered" evidence="5">
    <location>
        <begin position="44"/>
        <end position="65"/>
    </location>
</feature>
<feature type="compositionally biased region" description="Low complexity" evidence="5">
    <location>
        <begin position="167"/>
        <end position="179"/>
    </location>
</feature>
<keyword evidence="2" id="KW-0843">Virulence</keyword>
<dbReference type="GO" id="GO:0004252">
    <property type="term" value="F:serine-type endopeptidase activity"/>
    <property type="evidence" value="ECO:0007669"/>
    <property type="project" value="InterPro"/>
</dbReference>
<keyword evidence="6" id="KW-0472">Membrane</keyword>
<gene>
    <name evidence="8" type="ORF">PAUS00366_LOCUS1972</name>
</gene>
<evidence type="ECO:0000256" key="5">
    <source>
        <dbReference type="SAM" id="MobiDB-lite"/>
    </source>
</evidence>
<dbReference type="GO" id="GO:0006508">
    <property type="term" value="P:proteolysis"/>
    <property type="evidence" value="ECO:0007669"/>
    <property type="project" value="InterPro"/>
</dbReference>
<proteinExistence type="inferred from homology"/>
<dbReference type="PRINTS" id="PR00722">
    <property type="entry name" value="CHYMOTRYPSIN"/>
</dbReference>
<keyword evidence="6" id="KW-0812">Transmembrane</keyword>
<dbReference type="PANTHER" id="PTHR24276">
    <property type="entry name" value="POLYSERASE-RELATED"/>
    <property type="match status" value="1"/>
</dbReference>
<evidence type="ECO:0000256" key="3">
    <source>
        <dbReference type="ARBA" id="ARBA00023157"/>
    </source>
</evidence>
<protein>
    <recommendedName>
        <fullName evidence="7">Peptidase S1 domain-containing protein</fullName>
    </recommendedName>
</protein>
<dbReference type="PROSITE" id="PS00134">
    <property type="entry name" value="TRYPSIN_HIS"/>
    <property type="match status" value="1"/>
</dbReference>
<reference evidence="8" key="1">
    <citation type="submission" date="2021-01" db="EMBL/GenBank/DDBJ databases">
        <authorList>
            <person name="Corre E."/>
            <person name="Pelletier E."/>
            <person name="Niang G."/>
            <person name="Scheremetjew M."/>
            <person name="Finn R."/>
            <person name="Kale V."/>
            <person name="Holt S."/>
            <person name="Cochrane G."/>
            <person name="Meng A."/>
            <person name="Brown T."/>
            <person name="Cohen L."/>
        </authorList>
    </citation>
    <scope>NUCLEOTIDE SEQUENCE</scope>
    <source>
        <strain evidence="8">10249 10 AB</strain>
    </source>
</reference>
<dbReference type="InterPro" id="IPR001254">
    <property type="entry name" value="Trypsin_dom"/>
</dbReference>
<name>A0A7S4AAV9_9STRA</name>
<dbReference type="Gene3D" id="2.40.10.10">
    <property type="entry name" value="Trypsin-like serine proteases"/>
    <property type="match status" value="2"/>
</dbReference>
<evidence type="ECO:0000313" key="8">
    <source>
        <dbReference type="EMBL" id="CAE0709252.1"/>
    </source>
</evidence>
<dbReference type="InterPro" id="IPR001314">
    <property type="entry name" value="Peptidase_S1A"/>
</dbReference>